<dbReference type="EMBL" id="JRHO01000014">
    <property type="protein sequence ID" value="KGK97776.1"/>
    <property type="molecule type" value="Genomic_DNA"/>
</dbReference>
<comment type="caution">
    <text evidence="1">The sequence shown here is derived from an EMBL/GenBank/DDBJ whole genome shotgun (WGS) entry which is preliminary data.</text>
</comment>
<dbReference type="InterPro" id="IPR007366">
    <property type="entry name" value="DUF432"/>
</dbReference>
<dbReference type="PIRSF" id="PIRSF019202">
    <property type="entry name" value="UCP019202"/>
    <property type="match status" value="1"/>
</dbReference>
<reference evidence="1 2" key="1">
    <citation type="submission" date="2014-09" db="EMBL/GenBank/DDBJ databases">
        <title>Draft genome sequence of an obligately methylotrophic methanogen, Methanococcoides methylutens, isolated from marine sediment.</title>
        <authorList>
            <person name="Guan Y."/>
            <person name="Ngugi D.K."/>
            <person name="Blom J."/>
            <person name="Ali S."/>
            <person name="Ferry J.G."/>
            <person name="Stingl U."/>
        </authorList>
    </citation>
    <scope>NUCLEOTIDE SEQUENCE [LARGE SCALE GENOMIC DNA]</scope>
    <source>
        <strain evidence="1 2">DSM 2657</strain>
    </source>
</reference>
<dbReference type="Pfam" id="PF04254">
    <property type="entry name" value="DUF432"/>
    <property type="match status" value="1"/>
</dbReference>
<gene>
    <name evidence="1" type="ORF">LI82_08355</name>
</gene>
<organism evidence="1 2">
    <name type="scientific">Methanococcoides methylutens</name>
    <dbReference type="NCBI Taxonomy" id="2226"/>
    <lineage>
        <taxon>Archaea</taxon>
        <taxon>Methanobacteriati</taxon>
        <taxon>Methanobacteriota</taxon>
        <taxon>Stenosarchaea group</taxon>
        <taxon>Methanomicrobia</taxon>
        <taxon>Methanosarcinales</taxon>
        <taxon>Methanosarcinaceae</taxon>
        <taxon>Methanococcoides</taxon>
    </lineage>
</organism>
<name>A0A099T0M6_METMT</name>
<protein>
    <recommendedName>
        <fullName evidence="3">DUF432 domain-containing protein</fullName>
    </recommendedName>
</protein>
<dbReference type="OrthoDB" id="116710at2157"/>
<evidence type="ECO:0000313" key="2">
    <source>
        <dbReference type="Proteomes" id="UP000029859"/>
    </source>
</evidence>
<accession>A0A099T0M6</accession>
<dbReference type="Proteomes" id="UP000029859">
    <property type="component" value="Unassembled WGS sequence"/>
</dbReference>
<evidence type="ECO:0008006" key="3">
    <source>
        <dbReference type="Google" id="ProtNLM"/>
    </source>
</evidence>
<sequence>MYGSYTMPFRSKTEGIDIAFDMEGENCLYKRLFHDENLEKILVKGDGKVIINPIEPLNRPKKITSNLLVEFDRTITIAPMSRIMVYIKFPIEMGIFISNKDEIEVIDILTLVDQKFTLYGDPSSGLICKYWKSEIHSKIPSADLMHEGVLELTILNNTDLWVEVKQSVFNAYGMKIYYDTELVSMKANMKIISPSIAETDFIDKPLRPGMKKSMELYTAKKLYMNGKKCIMEAGF</sequence>
<dbReference type="AlphaFoldDB" id="A0A099T0M6"/>
<dbReference type="RefSeq" id="WP_048194836.1">
    <property type="nucleotide sequence ID" value="NZ_CAAGSM010000001.1"/>
</dbReference>
<keyword evidence="2" id="KW-1185">Reference proteome</keyword>
<proteinExistence type="predicted"/>
<evidence type="ECO:0000313" key="1">
    <source>
        <dbReference type="EMBL" id="KGK97776.1"/>
    </source>
</evidence>